<evidence type="ECO:0000256" key="7">
    <source>
        <dbReference type="ARBA" id="ARBA00022840"/>
    </source>
</evidence>
<evidence type="ECO:0000259" key="12">
    <source>
        <dbReference type="Pfam" id="PF07730"/>
    </source>
</evidence>
<evidence type="ECO:0000313" key="14">
    <source>
        <dbReference type="EMBL" id="KAA1425933.1"/>
    </source>
</evidence>
<reference evidence="14 15" key="1">
    <citation type="submission" date="2019-09" db="EMBL/GenBank/DDBJ databases">
        <title>Nocardioides panacisoli sp. nov., isolated from the soil of a ginseng field.</title>
        <authorList>
            <person name="Cho C."/>
        </authorList>
    </citation>
    <scope>NUCLEOTIDE SEQUENCE [LARGE SCALE GENOMIC DNA]</scope>
    <source>
        <strain evidence="14 15">BN140041</strain>
    </source>
</reference>
<feature type="transmembrane region" description="Helical" evidence="10">
    <location>
        <begin position="146"/>
        <end position="169"/>
    </location>
</feature>
<dbReference type="GO" id="GO:0000155">
    <property type="term" value="F:phosphorelay sensor kinase activity"/>
    <property type="evidence" value="ECO:0007669"/>
    <property type="project" value="InterPro"/>
</dbReference>
<dbReference type="CDD" id="cd16917">
    <property type="entry name" value="HATPase_UhpB-NarQ-NarX-like"/>
    <property type="match status" value="1"/>
</dbReference>
<feature type="region of interest" description="Disordered" evidence="9">
    <location>
        <begin position="434"/>
        <end position="454"/>
    </location>
</feature>
<dbReference type="Gene3D" id="3.30.565.10">
    <property type="entry name" value="Histidine kinase-like ATPase, C-terminal domain"/>
    <property type="match status" value="1"/>
</dbReference>
<feature type="transmembrane region" description="Helical" evidence="10">
    <location>
        <begin position="51"/>
        <end position="73"/>
    </location>
</feature>
<keyword evidence="8" id="KW-0902">Two-component regulatory system</keyword>
<keyword evidence="7" id="KW-0067">ATP-binding</keyword>
<feature type="transmembrane region" description="Helical" evidence="10">
    <location>
        <begin position="206"/>
        <end position="228"/>
    </location>
</feature>
<name>A0A5B1LZ38_9ACTN</name>
<feature type="domain" description="Histidine kinase/HSP90-like ATPase" evidence="11">
    <location>
        <begin position="368"/>
        <end position="453"/>
    </location>
</feature>
<keyword evidence="6 14" id="KW-0418">Kinase</keyword>
<keyword evidence="10" id="KW-1133">Transmembrane helix</keyword>
<dbReference type="InterPro" id="IPR050482">
    <property type="entry name" value="Sensor_HK_TwoCompSys"/>
</dbReference>
<dbReference type="Pfam" id="PF13796">
    <property type="entry name" value="Sensor"/>
    <property type="match status" value="1"/>
</dbReference>
<evidence type="ECO:0000256" key="2">
    <source>
        <dbReference type="ARBA" id="ARBA00012438"/>
    </source>
</evidence>
<organism evidence="14 15">
    <name type="scientific">Nocardioides antri</name>
    <dbReference type="NCBI Taxonomy" id="2607659"/>
    <lineage>
        <taxon>Bacteria</taxon>
        <taxon>Bacillati</taxon>
        <taxon>Actinomycetota</taxon>
        <taxon>Actinomycetes</taxon>
        <taxon>Propionibacteriales</taxon>
        <taxon>Nocardioidaceae</taxon>
        <taxon>Nocardioides</taxon>
    </lineage>
</organism>
<dbReference type="EMBL" id="VUJW01000010">
    <property type="protein sequence ID" value="KAA1425933.1"/>
    <property type="molecule type" value="Genomic_DNA"/>
</dbReference>
<comment type="caution">
    <text evidence="14">The sequence shown here is derived from an EMBL/GenBank/DDBJ whole genome shotgun (WGS) entry which is preliminary data.</text>
</comment>
<gene>
    <name evidence="14" type="ORF">F0U47_16475</name>
</gene>
<evidence type="ECO:0000313" key="15">
    <source>
        <dbReference type="Proteomes" id="UP000324351"/>
    </source>
</evidence>
<reference evidence="14 15" key="2">
    <citation type="submission" date="2019-09" db="EMBL/GenBank/DDBJ databases">
        <authorList>
            <person name="Jin C."/>
        </authorList>
    </citation>
    <scope>NUCLEOTIDE SEQUENCE [LARGE SCALE GENOMIC DNA]</scope>
    <source>
        <strain evidence="14 15">BN140041</strain>
    </source>
</reference>
<evidence type="ECO:0000256" key="1">
    <source>
        <dbReference type="ARBA" id="ARBA00000085"/>
    </source>
</evidence>
<dbReference type="InterPro" id="IPR011712">
    <property type="entry name" value="Sig_transdc_His_kin_sub3_dim/P"/>
</dbReference>
<dbReference type="Proteomes" id="UP000324351">
    <property type="component" value="Unassembled WGS sequence"/>
</dbReference>
<dbReference type="InterPro" id="IPR025828">
    <property type="entry name" value="Put_sensor_dom"/>
</dbReference>
<proteinExistence type="predicted"/>
<evidence type="ECO:0000256" key="8">
    <source>
        <dbReference type="ARBA" id="ARBA00023012"/>
    </source>
</evidence>
<dbReference type="InterPro" id="IPR036890">
    <property type="entry name" value="HATPase_C_sf"/>
</dbReference>
<protein>
    <recommendedName>
        <fullName evidence="2">histidine kinase</fullName>
        <ecNumber evidence="2">2.7.13.3</ecNumber>
    </recommendedName>
</protein>
<keyword evidence="15" id="KW-1185">Reference proteome</keyword>
<keyword evidence="4" id="KW-0808">Transferase</keyword>
<accession>A0A5B1LZ38</accession>
<evidence type="ECO:0000256" key="3">
    <source>
        <dbReference type="ARBA" id="ARBA00022553"/>
    </source>
</evidence>
<dbReference type="PANTHER" id="PTHR24421">
    <property type="entry name" value="NITRATE/NITRITE SENSOR PROTEIN NARX-RELATED"/>
    <property type="match status" value="1"/>
</dbReference>
<evidence type="ECO:0000256" key="10">
    <source>
        <dbReference type="SAM" id="Phobius"/>
    </source>
</evidence>
<dbReference type="Gene3D" id="1.20.5.1930">
    <property type="match status" value="1"/>
</dbReference>
<dbReference type="PANTHER" id="PTHR24421:SF10">
    <property type="entry name" value="NITRATE_NITRITE SENSOR PROTEIN NARQ"/>
    <property type="match status" value="1"/>
</dbReference>
<feature type="domain" description="Putative sensor" evidence="13">
    <location>
        <begin position="53"/>
        <end position="239"/>
    </location>
</feature>
<dbReference type="AlphaFoldDB" id="A0A5B1LZ38"/>
<dbReference type="InterPro" id="IPR003594">
    <property type="entry name" value="HATPase_dom"/>
</dbReference>
<comment type="catalytic activity">
    <reaction evidence="1">
        <text>ATP + protein L-histidine = ADP + protein N-phospho-L-histidine.</text>
        <dbReference type="EC" id="2.7.13.3"/>
    </reaction>
</comment>
<evidence type="ECO:0000256" key="9">
    <source>
        <dbReference type="SAM" id="MobiDB-lite"/>
    </source>
</evidence>
<dbReference type="GO" id="GO:0005524">
    <property type="term" value="F:ATP binding"/>
    <property type="evidence" value="ECO:0007669"/>
    <property type="project" value="UniProtKB-KW"/>
</dbReference>
<dbReference type="GO" id="GO:0016020">
    <property type="term" value="C:membrane"/>
    <property type="evidence" value="ECO:0007669"/>
    <property type="project" value="InterPro"/>
</dbReference>
<evidence type="ECO:0000256" key="4">
    <source>
        <dbReference type="ARBA" id="ARBA00022679"/>
    </source>
</evidence>
<feature type="transmembrane region" description="Helical" evidence="10">
    <location>
        <begin position="79"/>
        <end position="100"/>
    </location>
</feature>
<keyword evidence="10" id="KW-0472">Membrane</keyword>
<evidence type="ECO:0000256" key="6">
    <source>
        <dbReference type="ARBA" id="ARBA00022777"/>
    </source>
</evidence>
<evidence type="ECO:0000259" key="11">
    <source>
        <dbReference type="Pfam" id="PF02518"/>
    </source>
</evidence>
<dbReference type="Pfam" id="PF07730">
    <property type="entry name" value="HisKA_3"/>
    <property type="match status" value="1"/>
</dbReference>
<evidence type="ECO:0000256" key="5">
    <source>
        <dbReference type="ARBA" id="ARBA00022741"/>
    </source>
</evidence>
<sequence length="454" mass="48135">MRHARASLIVGVAGWYPLGRVPSVEVMTETMLMPVVPLPARSATHRVVLDSAYAFSAFVLALPAFVVVVAGLAAGTGTLVVAGVGLLVLVATGYAARGFAHVERIRLRSMAGVAAPYPSYLRAAPGDGRVRALLTPLRDVQTWLDWLWCLVALLTAAFASAVTVAWWAASLGGLTYWFWERFIPRGPDGTSLAQLIGLGSSRSADILLQTTIGVLALLTLPVAVRFAAATHAAVSRVLLCSRGELVGRMVRMEESRESAHRAEARSLRRLERDIHDGPQQRLIRLGMDLGRARRQLADDPDQAATTIDAALTQTLETVEELRALSRGIAPPLLVDRGLAVAVREMASGQAIPVHVVAEAEPLPPQAETAAYFVVAEALTNIAKHSQASRADVALRVDDGRLVVTVDDDGRGGAQVAAGRGLDGLRERLAGVDGTLEVASPDGGPTRVRAEVPLG</sequence>
<dbReference type="SUPFAM" id="SSF55874">
    <property type="entry name" value="ATPase domain of HSP90 chaperone/DNA topoisomerase II/histidine kinase"/>
    <property type="match status" value="1"/>
</dbReference>
<dbReference type="GO" id="GO:0046983">
    <property type="term" value="F:protein dimerization activity"/>
    <property type="evidence" value="ECO:0007669"/>
    <property type="project" value="InterPro"/>
</dbReference>
<keyword evidence="5" id="KW-0547">Nucleotide-binding</keyword>
<dbReference type="EC" id="2.7.13.3" evidence="2"/>
<keyword evidence="3" id="KW-0597">Phosphoprotein</keyword>
<dbReference type="Pfam" id="PF02518">
    <property type="entry name" value="HATPase_c"/>
    <property type="match status" value="1"/>
</dbReference>
<evidence type="ECO:0000259" key="13">
    <source>
        <dbReference type="Pfam" id="PF13796"/>
    </source>
</evidence>
<keyword evidence="10" id="KW-0812">Transmembrane</keyword>
<feature type="domain" description="Signal transduction histidine kinase subgroup 3 dimerisation and phosphoacceptor" evidence="12">
    <location>
        <begin position="268"/>
        <end position="331"/>
    </location>
</feature>